<reference evidence="1 2" key="1">
    <citation type="submission" date="2020-08" db="EMBL/GenBank/DDBJ databases">
        <title>Novel species isolated from subtropical streams in China.</title>
        <authorList>
            <person name="Lu H."/>
        </authorList>
    </citation>
    <scope>NUCLEOTIDE SEQUENCE [LARGE SCALE GENOMIC DNA]</scope>
    <source>
        <strain evidence="1 2">KACC 16656</strain>
    </source>
</reference>
<dbReference type="RefSeq" id="WP_186923278.1">
    <property type="nucleotide sequence ID" value="NZ_JACOFW010000014.1"/>
</dbReference>
<proteinExistence type="predicted"/>
<evidence type="ECO:0000313" key="2">
    <source>
        <dbReference type="Proteomes" id="UP000648257"/>
    </source>
</evidence>
<dbReference type="EMBL" id="JACOFW010000014">
    <property type="protein sequence ID" value="MBC3808199.1"/>
    <property type="molecule type" value="Genomic_DNA"/>
</dbReference>
<accession>A0ABR6X7A8</accession>
<sequence>MLPAKTNQTMHPPLHSRSISTKQIALSCLTCVVLALVSSAHAQEVKLGRLFSNPSERSSLDKLRLQNKLGENAPTEQVAAPTETNVPVTAPQTQLLTHNGFVKRSNGTETTWINQVPSDKQKASANIRVKQQLSKVPVVTVTLPSGKRQELKVGQSFDIGTGKVREVYEVPTSSTASDKAAVVKP</sequence>
<gene>
    <name evidence="1" type="ORF">H8K52_12675</name>
</gene>
<keyword evidence="2" id="KW-1185">Reference proteome</keyword>
<dbReference type="Proteomes" id="UP000648257">
    <property type="component" value="Unassembled WGS sequence"/>
</dbReference>
<evidence type="ECO:0000313" key="1">
    <source>
        <dbReference type="EMBL" id="MBC3808199.1"/>
    </source>
</evidence>
<name>A0ABR6X7A8_9BURK</name>
<protein>
    <submittedName>
        <fullName evidence="1">Uncharacterized protein</fullName>
    </submittedName>
</protein>
<comment type="caution">
    <text evidence="1">The sequence shown here is derived from an EMBL/GenBank/DDBJ whole genome shotgun (WGS) entry which is preliminary data.</text>
</comment>
<organism evidence="1 2">
    <name type="scientific">Undibacterium seohonense</name>
    <dbReference type="NCBI Taxonomy" id="1344950"/>
    <lineage>
        <taxon>Bacteria</taxon>
        <taxon>Pseudomonadati</taxon>
        <taxon>Pseudomonadota</taxon>
        <taxon>Betaproteobacteria</taxon>
        <taxon>Burkholderiales</taxon>
        <taxon>Oxalobacteraceae</taxon>
        <taxon>Undibacterium</taxon>
    </lineage>
</organism>